<dbReference type="PROSITE" id="PS51296">
    <property type="entry name" value="RIESKE"/>
    <property type="match status" value="1"/>
</dbReference>
<evidence type="ECO:0000256" key="5">
    <source>
        <dbReference type="ARBA" id="ARBA00023014"/>
    </source>
</evidence>
<dbReference type="Gene3D" id="2.102.10.10">
    <property type="entry name" value="Rieske [2Fe-2S] iron-sulphur domain"/>
    <property type="match status" value="1"/>
</dbReference>
<evidence type="ECO:0000313" key="8">
    <source>
        <dbReference type="EMBL" id="SVA07919.1"/>
    </source>
</evidence>
<keyword evidence="2" id="KW-0479">Metal-binding</keyword>
<dbReference type="Pfam" id="PF00355">
    <property type="entry name" value="Rieske"/>
    <property type="match status" value="1"/>
</dbReference>
<feature type="region of interest" description="Disordered" evidence="6">
    <location>
        <begin position="294"/>
        <end position="313"/>
    </location>
</feature>
<dbReference type="GO" id="GO:0046872">
    <property type="term" value="F:metal ion binding"/>
    <property type="evidence" value="ECO:0007669"/>
    <property type="project" value="UniProtKB-KW"/>
</dbReference>
<dbReference type="InterPro" id="IPR045623">
    <property type="entry name" value="LigXa_C"/>
</dbReference>
<dbReference type="Gene3D" id="3.90.380.10">
    <property type="entry name" value="Naphthalene 1,2-dioxygenase Alpha Subunit, Chain A, domain 1"/>
    <property type="match status" value="1"/>
</dbReference>
<dbReference type="InterPro" id="IPR017941">
    <property type="entry name" value="Rieske_2Fe-2S"/>
</dbReference>
<evidence type="ECO:0000256" key="2">
    <source>
        <dbReference type="ARBA" id="ARBA00022723"/>
    </source>
</evidence>
<feature type="domain" description="Rieske" evidence="7">
    <location>
        <begin position="27"/>
        <end position="134"/>
    </location>
</feature>
<protein>
    <recommendedName>
        <fullName evidence="7">Rieske domain-containing protein</fullName>
    </recommendedName>
</protein>
<dbReference type="AlphaFoldDB" id="A0A381SWT5"/>
<organism evidence="8">
    <name type="scientific">marine metagenome</name>
    <dbReference type="NCBI Taxonomy" id="408172"/>
    <lineage>
        <taxon>unclassified sequences</taxon>
        <taxon>metagenomes</taxon>
        <taxon>ecological metagenomes</taxon>
    </lineage>
</organism>
<dbReference type="InterPro" id="IPR050584">
    <property type="entry name" value="Cholesterol_7-desaturase"/>
</dbReference>
<dbReference type="PANTHER" id="PTHR21266:SF59">
    <property type="entry name" value="BLR4922 PROTEIN"/>
    <property type="match status" value="1"/>
</dbReference>
<accession>A0A381SWT5</accession>
<keyword evidence="1" id="KW-0001">2Fe-2S</keyword>
<dbReference type="CDD" id="cd03479">
    <property type="entry name" value="Rieske_RO_Alpha_PhDO_like"/>
    <property type="match status" value="1"/>
</dbReference>
<sequence>MMTRDENETLTRTDQGTPMGGVMRRYWLPALLASELPEPDCPPVRVRLLGEQLVAFRNTEGKIGLLSEFCPHRLTSMFFGRNEEGGLRCVYHGWKFDTAGNCLDMMNEPPGSDYPSKIKTTSYPIVEMGGLIWAYLGPAERQPPQPKFEWTQVPESHRLVTKNWQECNWLQALEGGIDTAHAPILHRRITEDTNRPGIGVNTSLLKGGAPKLEVDRTDYGYRYAGLRDMGDDQNRIRAYHYVMPFHQFRPLQFGLQGQDPRPLIAGHVWVPMDDKNCMVYNWMYNYEGEPLSEEDREHETGLGRGPDDMLPDFRTRRNKTNDWMIDREVQKYETFTGIEGINTQDQAIQESMGAIVDRSGENLANSDMAIVIARRMLLDAASTVADGGDPPGAGDSYYNVRAIDSILPKEADWKEALEDQMYPH</sequence>
<dbReference type="GO" id="GO:0016491">
    <property type="term" value="F:oxidoreductase activity"/>
    <property type="evidence" value="ECO:0007669"/>
    <property type="project" value="UniProtKB-KW"/>
</dbReference>
<evidence type="ECO:0000256" key="6">
    <source>
        <dbReference type="SAM" id="MobiDB-lite"/>
    </source>
</evidence>
<dbReference type="SUPFAM" id="SSF55961">
    <property type="entry name" value="Bet v1-like"/>
    <property type="match status" value="1"/>
</dbReference>
<dbReference type="PANTHER" id="PTHR21266">
    <property type="entry name" value="IRON-SULFUR DOMAIN CONTAINING PROTEIN"/>
    <property type="match status" value="1"/>
</dbReference>
<dbReference type="Pfam" id="PF19301">
    <property type="entry name" value="LigXa_C"/>
    <property type="match status" value="1"/>
</dbReference>
<keyword evidence="5" id="KW-0411">Iron-sulfur</keyword>
<evidence type="ECO:0000256" key="4">
    <source>
        <dbReference type="ARBA" id="ARBA00023004"/>
    </source>
</evidence>
<evidence type="ECO:0000259" key="7">
    <source>
        <dbReference type="PROSITE" id="PS51296"/>
    </source>
</evidence>
<dbReference type="EMBL" id="UINC01003622">
    <property type="protein sequence ID" value="SVA07919.1"/>
    <property type="molecule type" value="Genomic_DNA"/>
</dbReference>
<evidence type="ECO:0000256" key="3">
    <source>
        <dbReference type="ARBA" id="ARBA00023002"/>
    </source>
</evidence>
<dbReference type="InterPro" id="IPR036922">
    <property type="entry name" value="Rieske_2Fe-2S_sf"/>
</dbReference>
<gene>
    <name evidence="8" type="ORF">METZ01_LOCUS60773</name>
</gene>
<reference evidence="8" key="1">
    <citation type="submission" date="2018-05" db="EMBL/GenBank/DDBJ databases">
        <authorList>
            <person name="Lanie J.A."/>
            <person name="Ng W.-L."/>
            <person name="Kazmierczak K.M."/>
            <person name="Andrzejewski T.M."/>
            <person name="Davidsen T.M."/>
            <person name="Wayne K.J."/>
            <person name="Tettelin H."/>
            <person name="Glass J.I."/>
            <person name="Rusch D."/>
            <person name="Podicherti R."/>
            <person name="Tsui H.-C.T."/>
            <person name="Winkler M.E."/>
        </authorList>
    </citation>
    <scope>NUCLEOTIDE SEQUENCE</scope>
</reference>
<name>A0A381SWT5_9ZZZZ</name>
<keyword evidence="3" id="KW-0560">Oxidoreductase</keyword>
<proteinExistence type="predicted"/>
<dbReference type="GO" id="GO:0051537">
    <property type="term" value="F:2 iron, 2 sulfur cluster binding"/>
    <property type="evidence" value="ECO:0007669"/>
    <property type="project" value="UniProtKB-KW"/>
</dbReference>
<dbReference type="SUPFAM" id="SSF50022">
    <property type="entry name" value="ISP domain"/>
    <property type="match status" value="1"/>
</dbReference>
<evidence type="ECO:0000256" key="1">
    <source>
        <dbReference type="ARBA" id="ARBA00022714"/>
    </source>
</evidence>
<keyword evidence="4" id="KW-0408">Iron</keyword>